<protein>
    <submittedName>
        <fullName evidence="9">OmpA family protein</fullName>
    </submittedName>
</protein>
<feature type="compositionally biased region" description="Low complexity" evidence="7">
    <location>
        <begin position="284"/>
        <end position="298"/>
    </location>
</feature>
<feature type="compositionally biased region" description="Low complexity" evidence="7">
    <location>
        <begin position="606"/>
        <end position="624"/>
    </location>
</feature>
<evidence type="ECO:0000259" key="8">
    <source>
        <dbReference type="PROSITE" id="PS51123"/>
    </source>
</evidence>
<comment type="caution">
    <text evidence="9">The sequence shown here is derived from an EMBL/GenBank/DDBJ whole genome shotgun (WGS) entry which is preliminary data.</text>
</comment>
<dbReference type="InterPro" id="IPR036737">
    <property type="entry name" value="OmpA-like_sf"/>
</dbReference>
<dbReference type="Proteomes" id="UP001356170">
    <property type="component" value="Unassembled WGS sequence"/>
</dbReference>
<dbReference type="InterPro" id="IPR006664">
    <property type="entry name" value="OMP_bac"/>
</dbReference>
<comment type="subcellular location">
    <subcellularLocation>
        <location evidence="1">Membrane</location>
    </subcellularLocation>
    <subcellularLocation>
        <location evidence="2">Secreted</location>
    </subcellularLocation>
</comment>
<evidence type="ECO:0000256" key="7">
    <source>
        <dbReference type="SAM" id="MobiDB-lite"/>
    </source>
</evidence>
<dbReference type="Pfam" id="PF17210">
    <property type="entry name" value="SdrD_B"/>
    <property type="match status" value="1"/>
</dbReference>
<keyword evidence="10" id="KW-1185">Reference proteome</keyword>
<evidence type="ECO:0000313" key="10">
    <source>
        <dbReference type="Proteomes" id="UP001356170"/>
    </source>
</evidence>
<feature type="region of interest" description="Disordered" evidence="7">
    <location>
        <begin position="376"/>
        <end position="409"/>
    </location>
</feature>
<dbReference type="Pfam" id="PF01345">
    <property type="entry name" value="DUF11"/>
    <property type="match status" value="2"/>
</dbReference>
<evidence type="ECO:0000256" key="2">
    <source>
        <dbReference type="ARBA" id="ARBA00004613"/>
    </source>
</evidence>
<accession>A0ABU7UZF4</accession>
<dbReference type="NCBIfam" id="TIGR01451">
    <property type="entry name" value="B_ant_repeat"/>
    <property type="match status" value="11"/>
</dbReference>
<evidence type="ECO:0000313" key="9">
    <source>
        <dbReference type="EMBL" id="MEF2155358.1"/>
    </source>
</evidence>
<dbReference type="InterPro" id="IPR013783">
    <property type="entry name" value="Ig-like_fold"/>
</dbReference>
<dbReference type="PRINTS" id="PR01021">
    <property type="entry name" value="OMPADOMAIN"/>
</dbReference>
<evidence type="ECO:0000256" key="4">
    <source>
        <dbReference type="ARBA" id="ARBA00022729"/>
    </source>
</evidence>
<dbReference type="PANTHER" id="PTHR34819:SF5">
    <property type="entry name" value="CONSERVED REPEAT DOMAIN PROTEIN"/>
    <property type="match status" value="1"/>
</dbReference>
<feature type="region of interest" description="Disordered" evidence="7">
    <location>
        <begin position="1153"/>
        <end position="1189"/>
    </location>
</feature>
<feature type="compositionally biased region" description="Low complexity" evidence="7">
    <location>
        <begin position="495"/>
        <end position="509"/>
    </location>
</feature>
<feature type="region of interest" description="Disordered" evidence="7">
    <location>
        <begin position="605"/>
        <end position="627"/>
    </location>
</feature>
<keyword evidence="4" id="KW-0732">Signal</keyword>
<feature type="region of interest" description="Disordered" evidence="7">
    <location>
        <begin position="940"/>
        <end position="963"/>
    </location>
</feature>
<gene>
    <name evidence="9" type="ORF">V3390_03810</name>
</gene>
<feature type="compositionally biased region" description="Low complexity" evidence="7">
    <location>
        <begin position="834"/>
        <end position="851"/>
    </location>
</feature>
<keyword evidence="5 6" id="KW-0472">Membrane</keyword>
<feature type="compositionally biased region" description="Polar residues" evidence="7">
    <location>
        <begin position="383"/>
        <end position="408"/>
    </location>
</feature>
<feature type="compositionally biased region" description="Polar residues" evidence="7">
    <location>
        <begin position="732"/>
        <end position="741"/>
    </location>
</feature>
<evidence type="ECO:0000256" key="6">
    <source>
        <dbReference type="PROSITE-ProRule" id="PRU00473"/>
    </source>
</evidence>
<feature type="compositionally biased region" description="Low complexity" evidence="7">
    <location>
        <begin position="717"/>
        <end position="731"/>
    </location>
</feature>
<feature type="region of interest" description="Disordered" evidence="7">
    <location>
        <begin position="1045"/>
        <end position="1098"/>
    </location>
</feature>
<dbReference type="InterPro" id="IPR033764">
    <property type="entry name" value="Sdr_B"/>
</dbReference>
<evidence type="ECO:0000256" key="5">
    <source>
        <dbReference type="ARBA" id="ARBA00023136"/>
    </source>
</evidence>
<name>A0ABU7UZF4_9GAMM</name>
<evidence type="ECO:0000256" key="3">
    <source>
        <dbReference type="ARBA" id="ARBA00022525"/>
    </source>
</evidence>
<keyword evidence="3" id="KW-0964">Secreted</keyword>
<dbReference type="InterPro" id="IPR047589">
    <property type="entry name" value="DUF11_rpt"/>
</dbReference>
<feature type="region of interest" description="Disordered" evidence="7">
    <location>
        <begin position="265"/>
        <end position="298"/>
    </location>
</feature>
<dbReference type="PANTHER" id="PTHR34819">
    <property type="entry name" value="LARGE CYSTEINE-RICH PERIPLASMIC PROTEIN OMCB"/>
    <property type="match status" value="1"/>
</dbReference>
<dbReference type="InterPro" id="IPR006665">
    <property type="entry name" value="OmpA-like"/>
</dbReference>
<dbReference type="InterPro" id="IPR006626">
    <property type="entry name" value="PbH1"/>
</dbReference>
<sequence>MLGYSQSVSNSASVAPPADGSVEITGASCVAPAVFDSAAGTCTSTVTNLVSRVADVGVTKTDGVTTVAANGTTTYTVVVSNSGPSDAGTVSVTDLSSTGLTITGWTCAVTTAGTPSGSISTACPAASGVGELSSAVNIANGGSVTFTVSARLGEGIAQVTNTVTVAVAPGTTDSSSGNNVATDVDTVQSSPAVTVDKSADPPTGATAGSTISYTFTVTNSGNVTLSGVAISDTQLDAAAVCAATTLAPGASTTCKGTHTITQTEVDAGKVDNTATASGTAPRESSPTVSAPSSTSTPLPAVPAITVAKSADAPTGATAGSTISYTFTVTNSGNVTLSGVAISDTQLDAAAVCAATTLAPGASTTCKGTHTITQTEVDAGKVDNTATASGTAPRESSPTVSAPDSTSTPLAAAPAVTVDKAAGTPTGATAGSTILYTFTVTNTGNVTLSGIAITDTQLNAAAVCAATTLAPGTSTTCTGTHTITQTEVDNGKVDNTATASGTAPGATTATVSDPDGTSTPLAAAPAITLTKSAGAPTGATAGSTILYTFTVTNSGNVTLSGVAISDTQLDAAATCAATTLAPGVSTTCTGTHTITQTEVDAGKVDNTATASGTAPGASSATVSAPDSTSTPLAAAPAVTVDKAAGTPTGATAGSTILYTFTVTNSGNVTLSGVAISDTQLDAAATCAASTLAPGASTTCTGTHTITQTEVDAGKVDNTATASGTAPGASSPTVSAPDSTSTPLAAAPAVTVDKAAGTPTGATAGSTILYTFTVTNTGNVTLSGIAITDTQLNAAAVCAATTLAPGTSTTCTGTHTITQTEVDNGKVDNSATVSGTAPGASSPTVSAPASTSTPLTAAPAVTVDKSAGTPTGATAGATILYTFTVTNSGNVTLSGIAITDTQLDAAAVCAATTLAPGASTTCKGTHTITQIEVDAGKVDNTATASGTAPGASSATVSAPDSTSTPLAAAPAVTVDKAAGTPTGATAGSTILYTFTVTNSGNVTLSGVAISDTQLDAAATCAASTLAPGASTTCTGTHTITQTEVDAGKVDNTATASGTAPGASSPTVSAPSSTSTPLTAAPAVTVDKSAGTPTGATAGSTIPYTFTVTNSGNVTLTGVAISDTQLDAAATCAASTLAPGVSTTCTGTHTITQTEVDAGKVDNTATASGTAPGASSPTVSAPSSTSTPIASAPGITVTKTADRSTYSALSEVITYRYVITNTGNVTISNLTLADDILGSITNCSPTQLKPTEAAQCSATHTVILQDLEKGTITNVATASGTPSQGTLQPATATATVTKKNNPIAARDDNYDAVDGQVGVPQPGNALNNDTQGSGPATLDTVEMQVLTPATSPTGDVVPQLDVRTGIVSVPAGTPAGEYRIEYRICERTNPTNCADAVITVPVTAPQIKAIDDVSPQPLDGAIGGTMPSVLGNDELNGTRPTLETVTVTPGTSPASGVTMNTDGTITIAPGTAPGTYVYPYTICDRINPSNCDSATATVTIIAQPPLATDNAAEAEPNTPVTLPVMSDDNGNGYPLDPTSIQLVNPPAGATLSADGKTITVPGEGTWVANDDGTVTFTPIPGFSGEATPIQYTVANIYGTTSNAATLRVVIRGTAAMRITKSAVPRDVKIGDLIRYTVAIENIGAIDIHDAMLVDTPPAGFNLVADSIRVSDDNSAGRIAGTSPIRVDQIDVRLGGRATVTYLLRVGAGVRAGIHRNRAEMFDDGKSASNVATADVRLVSDPLFDTSLIVGTVWNDINANGFQDEGERGIPGVRIASVEGLLMETDQFGRYHLEGVDAGKFERGTNFILKLDPATLPPGSKLTTDNPLLRRITPGLPVRFDFGVQLPEGSVRKAGTRIETKPNEVAVVSGTEILGTVLFDTDKAQIRPEFNALLDRIAAQLAATGGTVEVTGHTDVRASADYNQRLGMRRAQAVTEALRARLPDNVKSQVQVDTVDSDAAPGDKP</sequence>
<dbReference type="SUPFAM" id="SSF103088">
    <property type="entry name" value="OmpA-like"/>
    <property type="match status" value="1"/>
</dbReference>
<dbReference type="InterPro" id="IPR026395">
    <property type="entry name" value="CshA_fibril"/>
</dbReference>
<feature type="compositionally biased region" description="Low complexity" evidence="7">
    <location>
        <begin position="1161"/>
        <end position="1189"/>
    </location>
</feature>
<dbReference type="EMBL" id="JAZHBO010000001">
    <property type="protein sequence ID" value="MEF2155358.1"/>
    <property type="molecule type" value="Genomic_DNA"/>
</dbReference>
<feature type="region of interest" description="Disordered" evidence="7">
    <location>
        <begin position="491"/>
        <end position="516"/>
    </location>
</feature>
<dbReference type="PROSITE" id="PS51123">
    <property type="entry name" value="OMPA_2"/>
    <property type="match status" value="1"/>
</dbReference>
<evidence type="ECO:0000256" key="1">
    <source>
        <dbReference type="ARBA" id="ARBA00004370"/>
    </source>
</evidence>
<dbReference type="SMART" id="SM00710">
    <property type="entry name" value="PbH1"/>
    <property type="match status" value="9"/>
</dbReference>
<proteinExistence type="predicted"/>
<feature type="compositionally biased region" description="Low complexity" evidence="7">
    <location>
        <begin position="940"/>
        <end position="957"/>
    </location>
</feature>
<dbReference type="InterPro" id="IPR055354">
    <property type="entry name" value="DUF7507"/>
</dbReference>
<dbReference type="CDD" id="cd07185">
    <property type="entry name" value="OmpA_C-like"/>
    <property type="match status" value="1"/>
</dbReference>
<dbReference type="Gene3D" id="2.60.40.10">
    <property type="entry name" value="Immunoglobulins"/>
    <property type="match status" value="2"/>
</dbReference>
<dbReference type="Pfam" id="PF00691">
    <property type="entry name" value="OmpA"/>
    <property type="match status" value="1"/>
</dbReference>
<organism evidence="9 10">
    <name type="scientific">Aquilutibacter rugosus</name>
    <dbReference type="NCBI Taxonomy" id="3115820"/>
    <lineage>
        <taxon>Bacteria</taxon>
        <taxon>Pseudomonadati</taxon>
        <taxon>Pseudomonadota</taxon>
        <taxon>Gammaproteobacteria</taxon>
        <taxon>Lysobacterales</taxon>
        <taxon>Lysobacteraceae</taxon>
        <taxon>Aquilutibacter</taxon>
    </lineage>
</organism>
<dbReference type="Gene3D" id="3.30.1330.60">
    <property type="entry name" value="OmpA-like domain"/>
    <property type="match status" value="1"/>
</dbReference>
<feature type="domain" description="OmpA-like" evidence="8">
    <location>
        <begin position="1862"/>
        <end position="1961"/>
    </location>
</feature>
<feature type="region of interest" description="Disordered" evidence="7">
    <location>
        <begin position="712"/>
        <end position="741"/>
    </location>
</feature>
<dbReference type="Pfam" id="PF19076">
    <property type="entry name" value="CshA_repeat"/>
    <property type="match status" value="1"/>
</dbReference>
<dbReference type="Pfam" id="PF24346">
    <property type="entry name" value="DUF7507"/>
    <property type="match status" value="10"/>
</dbReference>
<dbReference type="SUPFAM" id="SSF117074">
    <property type="entry name" value="Hypothetical protein PA1324"/>
    <property type="match status" value="1"/>
</dbReference>
<dbReference type="InterPro" id="IPR051172">
    <property type="entry name" value="Chlamydia_OmcB"/>
</dbReference>
<dbReference type="InterPro" id="IPR001434">
    <property type="entry name" value="OmcB-like_DUF11"/>
</dbReference>
<feature type="compositionally biased region" description="Low complexity" evidence="7">
    <location>
        <begin position="1050"/>
        <end position="1096"/>
    </location>
</feature>
<reference evidence="9 10" key="1">
    <citation type="submission" date="2024-01" db="EMBL/GenBank/DDBJ databases">
        <title>Novel species of the genus Luteimonas isolated from rivers.</title>
        <authorList>
            <person name="Lu H."/>
        </authorList>
    </citation>
    <scope>NUCLEOTIDE SEQUENCE [LARGE SCALE GENOMIC DNA]</scope>
    <source>
        <strain evidence="9 10">FXH3W</strain>
    </source>
</reference>
<dbReference type="RefSeq" id="WP_331703414.1">
    <property type="nucleotide sequence ID" value="NZ_JAZHBO010000001.1"/>
</dbReference>
<feature type="region of interest" description="Disordered" evidence="7">
    <location>
        <begin position="824"/>
        <end position="851"/>
    </location>
</feature>